<dbReference type="Proteomes" id="UP001177003">
    <property type="component" value="Chromosome 5"/>
</dbReference>
<keyword evidence="2" id="KW-0371">Homeobox</keyword>
<feature type="compositionally biased region" description="Pro residues" evidence="3">
    <location>
        <begin position="391"/>
        <end position="405"/>
    </location>
</feature>
<dbReference type="PANTHER" id="PTHR33827">
    <property type="entry name" value="PROTEIN SAWADEE HOMEODOMAIN HOMOLOG 2"/>
    <property type="match status" value="1"/>
</dbReference>
<feature type="compositionally biased region" description="Basic and acidic residues" evidence="3">
    <location>
        <begin position="826"/>
        <end position="848"/>
    </location>
</feature>
<feature type="region of interest" description="Disordered" evidence="3">
    <location>
        <begin position="338"/>
        <end position="500"/>
    </location>
</feature>
<evidence type="ECO:0000313" key="5">
    <source>
        <dbReference type="EMBL" id="CAI9286492.1"/>
    </source>
</evidence>
<reference evidence="5" key="1">
    <citation type="submission" date="2023-04" db="EMBL/GenBank/DDBJ databases">
        <authorList>
            <person name="Vijverberg K."/>
            <person name="Xiong W."/>
            <person name="Schranz E."/>
        </authorList>
    </citation>
    <scope>NUCLEOTIDE SEQUENCE</scope>
</reference>
<evidence type="ECO:0000259" key="4">
    <source>
        <dbReference type="PROSITE" id="PS50071"/>
    </source>
</evidence>
<feature type="region of interest" description="Disordered" evidence="3">
    <location>
        <begin position="525"/>
        <end position="551"/>
    </location>
</feature>
<dbReference type="PROSITE" id="PS50071">
    <property type="entry name" value="HOMEOBOX_2"/>
    <property type="match status" value="1"/>
</dbReference>
<evidence type="ECO:0000256" key="2">
    <source>
        <dbReference type="PROSITE-ProRule" id="PRU00108"/>
    </source>
</evidence>
<dbReference type="InterPro" id="IPR039276">
    <property type="entry name" value="SHH1/2"/>
</dbReference>
<organism evidence="5 6">
    <name type="scientific">Lactuca saligna</name>
    <name type="common">Willowleaf lettuce</name>
    <dbReference type="NCBI Taxonomy" id="75948"/>
    <lineage>
        <taxon>Eukaryota</taxon>
        <taxon>Viridiplantae</taxon>
        <taxon>Streptophyta</taxon>
        <taxon>Embryophyta</taxon>
        <taxon>Tracheophyta</taxon>
        <taxon>Spermatophyta</taxon>
        <taxon>Magnoliopsida</taxon>
        <taxon>eudicotyledons</taxon>
        <taxon>Gunneridae</taxon>
        <taxon>Pentapetalae</taxon>
        <taxon>asterids</taxon>
        <taxon>campanulids</taxon>
        <taxon>Asterales</taxon>
        <taxon>Asteraceae</taxon>
        <taxon>Cichorioideae</taxon>
        <taxon>Cichorieae</taxon>
        <taxon>Lactucinae</taxon>
        <taxon>Lactuca</taxon>
    </lineage>
</organism>
<feature type="compositionally biased region" description="Basic and acidic residues" evidence="3">
    <location>
        <begin position="457"/>
        <end position="472"/>
    </location>
</feature>
<dbReference type="InterPro" id="IPR032001">
    <property type="entry name" value="SAWADEE_dom"/>
</dbReference>
<dbReference type="GO" id="GO:0003682">
    <property type="term" value="F:chromatin binding"/>
    <property type="evidence" value="ECO:0007669"/>
    <property type="project" value="InterPro"/>
</dbReference>
<dbReference type="Pfam" id="PF16719">
    <property type="entry name" value="SAWADEE"/>
    <property type="match status" value="1"/>
</dbReference>
<dbReference type="SUPFAM" id="SSF46689">
    <property type="entry name" value="Homeodomain-like"/>
    <property type="match status" value="1"/>
</dbReference>
<dbReference type="InterPro" id="IPR009057">
    <property type="entry name" value="Homeodomain-like_sf"/>
</dbReference>
<accession>A0AA35Z720</accession>
<keyword evidence="2" id="KW-0238">DNA-binding</keyword>
<keyword evidence="2" id="KW-0539">Nucleus</keyword>
<dbReference type="Gene3D" id="2.40.50.40">
    <property type="match status" value="1"/>
</dbReference>
<dbReference type="CDD" id="cd00086">
    <property type="entry name" value="homeodomain"/>
    <property type="match status" value="1"/>
</dbReference>
<feature type="DNA-binding region" description="Homeobox" evidence="2">
    <location>
        <begin position="15"/>
        <end position="78"/>
    </location>
</feature>
<gene>
    <name evidence="5" type="ORF">LSALG_LOCUS25909</name>
</gene>
<dbReference type="AlphaFoldDB" id="A0AA35Z720"/>
<dbReference type="Gene3D" id="2.30.30.140">
    <property type="match status" value="1"/>
</dbReference>
<evidence type="ECO:0000313" key="6">
    <source>
        <dbReference type="Proteomes" id="UP001177003"/>
    </source>
</evidence>
<proteinExistence type="predicted"/>
<dbReference type="SMART" id="SM00389">
    <property type="entry name" value="HOX"/>
    <property type="match status" value="1"/>
</dbReference>
<feature type="compositionally biased region" description="Basic and acidic residues" evidence="3">
    <location>
        <begin position="731"/>
        <end position="742"/>
    </location>
</feature>
<dbReference type="EMBL" id="OX465081">
    <property type="protein sequence ID" value="CAI9286492.1"/>
    <property type="molecule type" value="Genomic_DNA"/>
</dbReference>
<dbReference type="GO" id="GO:0005634">
    <property type="term" value="C:nucleus"/>
    <property type="evidence" value="ECO:0007669"/>
    <property type="project" value="UniProtKB-SubCell"/>
</dbReference>
<feature type="region of interest" description="Disordered" evidence="3">
    <location>
        <begin position="822"/>
        <end position="848"/>
    </location>
</feature>
<protein>
    <recommendedName>
        <fullName evidence="4">Homeobox domain-containing protein</fullName>
    </recommendedName>
</protein>
<dbReference type="PANTHER" id="PTHR33827:SF7">
    <property type="entry name" value="PROTEIN SAWADEE HOMEODOMAIN HOMOLOG 2"/>
    <property type="match status" value="1"/>
</dbReference>
<dbReference type="Gene3D" id="1.10.10.60">
    <property type="entry name" value="Homeodomain-like"/>
    <property type="match status" value="1"/>
</dbReference>
<comment type="subcellular location">
    <subcellularLocation>
        <location evidence="1 2">Nucleus</location>
    </subcellularLocation>
</comment>
<dbReference type="GO" id="GO:0003677">
    <property type="term" value="F:DNA binding"/>
    <property type="evidence" value="ECO:0007669"/>
    <property type="project" value="UniProtKB-UniRule"/>
</dbReference>
<evidence type="ECO:0000256" key="3">
    <source>
        <dbReference type="SAM" id="MobiDB-lite"/>
    </source>
</evidence>
<feature type="compositionally biased region" description="Basic and acidic residues" evidence="3">
    <location>
        <begin position="377"/>
        <end position="388"/>
    </location>
</feature>
<feature type="region of interest" description="Disordered" evidence="3">
    <location>
        <begin position="713"/>
        <end position="748"/>
    </location>
</feature>
<dbReference type="InterPro" id="IPR001356">
    <property type="entry name" value="HD"/>
</dbReference>
<evidence type="ECO:0000256" key="1">
    <source>
        <dbReference type="ARBA" id="ARBA00004123"/>
    </source>
</evidence>
<name>A0AA35Z720_LACSI</name>
<keyword evidence="6" id="KW-1185">Reference proteome</keyword>
<sequence length="848" mass="92657">MGRPPSNGGPSFRFNQAEIAEMEAILQAHKTAMPAREVLVTLAEKFSNSEERKGKIEVQMKQVWNWFQNRRYAIRAKAGKSPGKLNITQMTRDESTMVKGVPQATQPHTASSVSVRTMPQVQQHPTVPSAAVRTFPQAPQNQIAFSVQNAGRISDNSQMEYEAKSARDGAWYDVSTFLSHRSLETGDPEVLVRFAGFGAEEDEWVHVRKNVRQRSLPCEASECVAVLPADLILCFQEGKEQALYFDAHVLDAQRRRHDVRGCRCRFLVRYDHDQSEEIVALRKICRRPETDYRLQQLHAVNESLSIKNGTNNIHSVSTLRVYPPAEVQPKQLKVEPPVVVVPPEAPPKRQKVEPTPETPTVLAAPPGDVPQDQQKVQPKETQDQHKVEPVLPTPAPAPSEQPSPEPQKVETMDEVPLELHKVQPVIPDGEVSGETQVTGPLVPPSTETSPPLAASEPPHEGESEVAQPKEEPMVCSSSVEGQAELPQEQPASAVETKPEVQVELPQVQPANTLEAVETTAAEVPAELPQVQPSSAIEEAKDEVPPEMPEVQPARAVEAVEMKSEVPEELPEVQPESAPEAVEMKAEVQVELPQVQIASAIETKSEEVQVELPQVQPASAIEAKAEEVQAELPQVLPVSTLEPVEIKAEVPAELPQVQPTTASAVEAIETKAEEAPELPEIQPSSAVEALETKVEVPSELPQVQPTTASALEAMETKAEEASELPQLQPAMETKDEVPAESHEVQPATAVKAMETEAEVPAGLPQVQPATAVEAMETEAEVPTELPLVQPTSVPMETEAEEPEPVVPVCINDSNVVEGAMEMEDEIEQTKPKDTNDGNDNKVIDDMEEV</sequence>
<feature type="compositionally biased region" description="Basic and acidic residues" evidence="3">
    <location>
        <begin position="407"/>
        <end position="421"/>
    </location>
</feature>
<feature type="domain" description="Homeobox" evidence="4">
    <location>
        <begin position="13"/>
        <end position="77"/>
    </location>
</feature>